<comment type="caution">
    <text evidence="1">The sequence shown here is derived from an EMBL/GenBank/DDBJ whole genome shotgun (WGS) entry which is preliminary data.</text>
</comment>
<keyword evidence="2" id="KW-1185">Reference proteome</keyword>
<dbReference type="AlphaFoldDB" id="B9D1A8"/>
<dbReference type="STRING" id="553218.CAMRE0001_3195"/>
<protein>
    <submittedName>
        <fullName evidence="1">Uncharacterized protein</fullName>
    </submittedName>
</protein>
<dbReference type="EMBL" id="ACFU01000008">
    <property type="protein sequence ID" value="EEF14259.1"/>
    <property type="molecule type" value="Genomic_DNA"/>
</dbReference>
<evidence type="ECO:0000313" key="2">
    <source>
        <dbReference type="Proteomes" id="UP000003082"/>
    </source>
</evidence>
<name>B9D1A8_CAMRE</name>
<reference evidence="1 2" key="1">
    <citation type="submission" date="2008-08" db="EMBL/GenBank/DDBJ databases">
        <authorList>
            <person name="Madupu R."/>
            <person name="Durkin A.S."/>
            <person name="Torralba M."/>
            <person name="Methe B."/>
            <person name="Sutton G.G."/>
            <person name="Strausberg R.L."/>
            <person name="Nelson K.E."/>
        </authorList>
    </citation>
    <scope>NUCLEOTIDE SEQUENCE [LARGE SCALE GENOMIC DNA]</scope>
    <source>
        <strain evidence="1 2">RM3267</strain>
    </source>
</reference>
<sequence length="43" mass="4628">MARRSYEGLNFSADFIKGATGKFRRLAASNLSPSAKFKTFGGA</sequence>
<proteinExistence type="predicted"/>
<organism evidence="1 2">
    <name type="scientific">Campylobacter rectus RM3267</name>
    <dbReference type="NCBI Taxonomy" id="553218"/>
    <lineage>
        <taxon>Bacteria</taxon>
        <taxon>Pseudomonadati</taxon>
        <taxon>Campylobacterota</taxon>
        <taxon>Epsilonproteobacteria</taxon>
        <taxon>Campylobacterales</taxon>
        <taxon>Campylobacteraceae</taxon>
        <taxon>Campylobacter</taxon>
    </lineage>
</organism>
<accession>B9D1A8</accession>
<gene>
    <name evidence="1" type="ORF">CAMRE0001_3195</name>
</gene>
<dbReference type="Proteomes" id="UP000003082">
    <property type="component" value="Unassembled WGS sequence"/>
</dbReference>
<evidence type="ECO:0000313" key="1">
    <source>
        <dbReference type="EMBL" id="EEF14259.1"/>
    </source>
</evidence>